<protein>
    <submittedName>
        <fullName evidence="2">DUF4272 domain-containing protein</fullName>
    </submittedName>
</protein>
<dbReference type="EMBL" id="JBHSSW010000001">
    <property type="protein sequence ID" value="MFC6196492.1"/>
    <property type="molecule type" value="Genomic_DNA"/>
</dbReference>
<evidence type="ECO:0000313" key="2">
    <source>
        <dbReference type="EMBL" id="MFC6196492.1"/>
    </source>
</evidence>
<keyword evidence="3" id="KW-1185">Reference proteome</keyword>
<sequence length="247" mass="28040">MSWFGRILGKLTNPKSKYVTPGLEEKLKPSAPLTDSDEQKMRRRESEIRLRGEGIPLNSDLPDVPAASDVSLRSSREVADRALALTLVGMKAHGMDHEVMLEIVRERAAENCFTADEHAFIMTPAPAPADLERFASSFEAAWALIWALRLVREPLSTPRDVCNFDRLIEIVRDTPDLSIYDLRRPCRILDKLDLFLRYDWAVKQAARNGIKPPSHLNPAVAMERYHALSWLTCQIDYENWEDDALAA</sequence>
<feature type="region of interest" description="Disordered" evidence="1">
    <location>
        <begin position="21"/>
        <end position="44"/>
    </location>
</feature>
<dbReference type="InterPro" id="IPR025368">
    <property type="entry name" value="DUF4272"/>
</dbReference>
<organism evidence="2 3">
    <name type="scientific">Ponticaulis profundi</name>
    <dbReference type="NCBI Taxonomy" id="2665222"/>
    <lineage>
        <taxon>Bacteria</taxon>
        <taxon>Pseudomonadati</taxon>
        <taxon>Pseudomonadota</taxon>
        <taxon>Alphaproteobacteria</taxon>
        <taxon>Hyphomonadales</taxon>
        <taxon>Hyphomonadaceae</taxon>
        <taxon>Ponticaulis</taxon>
    </lineage>
</organism>
<name>A0ABW1S5N7_9PROT</name>
<accession>A0ABW1S5N7</accession>
<evidence type="ECO:0000256" key="1">
    <source>
        <dbReference type="SAM" id="MobiDB-lite"/>
    </source>
</evidence>
<gene>
    <name evidence="2" type="ORF">ACFQDM_00295</name>
</gene>
<dbReference type="Pfam" id="PF14094">
    <property type="entry name" value="DUF4272"/>
    <property type="match status" value="1"/>
</dbReference>
<comment type="caution">
    <text evidence="2">The sequence shown here is derived from an EMBL/GenBank/DDBJ whole genome shotgun (WGS) entry which is preliminary data.</text>
</comment>
<proteinExistence type="predicted"/>
<dbReference type="RefSeq" id="WP_377373940.1">
    <property type="nucleotide sequence ID" value="NZ_JBHSSW010000001.1"/>
</dbReference>
<evidence type="ECO:0000313" key="3">
    <source>
        <dbReference type="Proteomes" id="UP001596303"/>
    </source>
</evidence>
<reference evidence="3" key="1">
    <citation type="journal article" date="2019" name="Int. J. Syst. Evol. Microbiol.">
        <title>The Global Catalogue of Microorganisms (GCM) 10K type strain sequencing project: providing services to taxonomists for standard genome sequencing and annotation.</title>
        <authorList>
            <consortium name="The Broad Institute Genomics Platform"/>
            <consortium name="The Broad Institute Genome Sequencing Center for Infectious Disease"/>
            <person name="Wu L."/>
            <person name="Ma J."/>
        </authorList>
    </citation>
    <scope>NUCLEOTIDE SEQUENCE [LARGE SCALE GENOMIC DNA]</scope>
    <source>
        <strain evidence="3">CGMCC-1.15741</strain>
    </source>
</reference>
<dbReference type="Proteomes" id="UP001596303">
    <property type="component" value="Unassembled WGS sequence"/>
</dbReference>